<accession>A0A8H7S168</accession>
<dbReference type="EMBL" id="JAEPRB010000170">
    <property type="protein sequence ID" value="KAG2219646.1"/>
    <property type="molecule type" value="Genomic_DNA"/>
</dbReference>
<comment type="caution">
    <text evidence="1">The sequence shown here is derived from an EMBL/GenBank/DDBJ whole genome shotgun (WGS) entry which is preliminary data.</text>
</comment>
<dbReference type="Proteomes" id="UP000646827">
    <property type="component" value="Unassembled WGS sequence"/>
</dbReference>
<feature type="non-terminal residue" evidence="1">
    <location>
        <position position="176"/>
    </location>
</feature>
<proteinExistence type="predicted"/>
<evidence type="ECO:0000313" key="1">
    <source>
        <dbReference type="EMBL" id="KAG2219646.1"/>
    </source>
</evidence>
<name>A0A8H7S168_9FUNG</name>
<dbReference type="OrthoDB" id="2268965at2759"/>
<dbReference type="AlphaFoldDB" id="A0A8H7S168"/>
<keyword evidence="2" id="KW-1185">Reference proteome</keyword>
<protein>
    <submittedName>
        <fullName evidence="1">Uncharacterized protein</fullName>
    </submittedName>
</protein>
<organism evidence="1 2">
    <name type="scientific">Circinella minor</name>
    <dbReference type="NCBI Taxonomy" id="1195481"/>
    <lineage>
        <taxon>Eukaryota</taxon>
        <taxon>Fungi</taxon>
        <taxon>Fungi incertae sedis</taxon>
        <taxon>Mucoromycota</taxon>
        <taxon>Mucoromycotina</taxon>
        <taxon>Mucoromycetes</taxon>
        <taxon>Mucorales</taxon>
        <taxon>Lichtheimiaceae</taxon>
        <taxon>Circinella</taxon>
    </lineage>
</organism>
<gene>
    <name evidence="1" type="ORF">INT45_012347</name>
</gene>
<reference evidence="1 2" key="1">
    <citation type="submission" date="2020-12" db="EMBL/GenBank/DDBJ databases">
        <title>Metabolic potential, ecology and presence of endohyphal bacteria is reflected in genomic diversity of Mucoromycotina.</title>
        <authorList>
            <person name="Muszewska A."/>
            <person name="Okrasinska A."/>
            <person name="Steczkiewicz K."/>
            <person name="Drgas O."/>
            <person name="Orlowska M."/>
            <person name="Perlinska-Lenart U."/>
            <person name="Aleksandrzak-Piekarczyk T."/>
            <person name="Szatraj K."/>
            <person name="Zielenkiewicz U."/>
            <person name="Pilsyk S."/>
            <person name="Malc E."/>
            <person name="Mieczkowski P."/>
            <person name="Kruszewska J.S."/>
            <person name="Biernat P."/>
            <person name="Pawlowska J."/>
        </authorList>
    </citation>
    <scope>NUCLEOTIDE SEQUENCE [LARGE SCALE GENOMIC DNA]</scope>
    <source>
        <strain evidence="1 2">CBS 142.35</strain>
    </source>
</reference>
<evidence type="ECO:0000313" key="2">
    <source>
        <dbReference type="Proteomes" id="UP000646827"/>
    </source>
</evidence>
<sequence>YSYFTRNLLSRWTEYDYLLKIWGSIIEAILSINGMVRLKSGESINPMSTTKKGELYDVDKTRAFKIDLRFIFDTEKVEYDVGAGESSREPVASKIFHDLGKLLREGKEVLDGILGCVLDDVTAERASGWIIQICGLQGQISSLHLIRNGLYVAIPQYKLRFPTSISGLESLMDRHL</sequence>